<protein>
    <submittedName>
        <fullName evidence="1">Uncharacterized protein</fullName>
    </submittedName>
</protein>
<dbReference type="EMBL" id="CP158252">
    <property type="protein sequence ID" value="XDJ41994.1"/>
    <property type="molecule type" value="Genomic_DNA"/>
</dbReference>
<proteinExistence type="predicted"/>
<accession>A0AB39CJ59</accession>
<reference evidence="1" key="1">
    <citation type="submission" date="2024-05" db="EMBL/GenBank/DDBJ databases">
        <authorList>
            <person name="Luo Y.-C."/>
            <person name="Nicholds J."/>
            <person name="Mortimer T."/>
            <person name="Maboni G."/>
        </authorList>
    </citation>
    <scope>NUCLEOTIDE SEQUENCE</scope>
    <source>
        <strain evidence="1">153920</strain>
    </source>
</reference>
<dbReference type="RefSeq" id="WP_368643433.1">
    <property type="nucleotide sequence ID" value="NZ_CP158252.1"/>
</dbReference>
<organism evidence="1">
    <name type="scientific">Castellaniella ginsengisoli</name>
    <dbReference type="NCBI Taxonomy" id="546114"/>
    <lineage>
        <taxon>Bacteria</taxon>
        <taxon>Pseudomonadati</taxon>
        <taxon>Pseudomonadota</taxon>
        <taxon>Betaproteobacteria</taxon>
        <taxon>Burkholderiales</taxon>
        <taxon>Alcaligenaceae</taxon>
        <taxon>Castellaniella</taxon>
    </lineage>
</organism>
<evidence type="ECO:0000313" key="1">
    <source>
        <dbReference type="EMBL" id="XDJ41994.1"/>
    </source>
</evidence>
<gene>
    <name evidence="1" type="ORF">ABRY99_13960</name>
</gene>
<dbReference type="AlphaFoldDB" id="A0AB39CJ59"/>
<sequence>MPINYLAEFPIPSRLLPAKLRALLHPIGFDPDQPVEVASWFEEETPKLALECVHMLTAVVPEDKAEGLGVLNEAVEGLVASSVPVVGAKGSSNKFDPSVSSYDYIVAAWGDGSRFSFNLAEKVWMALGLSARCVGNEQQRLVYDDLSLPVFEVAQGEISAQYHFESSRNVNWGMRNEYLRRYLWMRGAVGARAFYYQASLADSPELRELMNGQDHFLAEPEGGWYQVDLRENEGRLLLQVWATVVALSCEQTPERGADGLRWPGIENPVTHAWANAQLHGSIVYLDDRFLERYEQNEHFDSMPGRRGSCNPSYGGQWAFSGCERIGRNLIRVPIRELYKPKPDREILHAHRHAVAPWRVEAVDHAEEHIASKTARLVEQLLDLADNLVQLGATVGVQANVDDVLKFSRGEITANWWHRYPQLSRLAQVAPLEMSQQAFLSRCKVLHETWQSISAAHLKRLLKAAGCPAKEVDGLASAKLLQGVLNLLERLEGEPKDVTALRSAEEPTSWKDKNERLAPLFLNNDLRIADAHELGGNVGPLQAMGFDTGSLGQGYGKALDFVFDSVIRAFEALNTTLRGAVGSPSE</sequence>
<name>A0AB39CJ59_9BURK</name>